<gene>
    <name evidence="2" type="ORF">P9850_06495</name>
</gene>
<dbReference type="SUPFAM" id="SSF55729">
    <property type="entry name" value="Acyl-CoA N-acyltransferases (Nat)"/>
    <property type="match status" value="1"/>
</dbReference>
<feature type="domain" description="N-acetyltransferase" evidence="1">
    <location>
        <begin position="1"/>
        <end position="166"/>
    </location>
</feature>
<proteinExistence type="predicted"/>
<evidence type="ECO:0000259" key="1">
    <source>
        <dbReference type="PROSITE" id="PS51186"/>
    </source>
</evidence>
<dbReference type="RefSeq" id="WP_044743491.1">
    <property type="nucleotide sequence ID" value="NZ_JAGUQN010000022.1"/>
</dbReference>
<dbReference type="Pfam" id="PF00583">
    <property type="entry name" value="Acetyltransf_1"/>
    <property type="match status" value="1"/>
</dbReference>
<organism evidence="2 3">
    <name type="scientific">Anoxybacteroides rupiense</name>
    <dbReference type="NCBI Taxonomy" id="311460"/>
    <lineage>
        <taxon>Bacteria</taxon>
        <taxon>Bacillati</taxon>
        <taxon>Bacillota</taxon>
        <taxon>Bacilli</taxon>
        <taxon>Bacillales</taxon>
        <taxon>Anoxybacillaceae</taxon>
        <taxon>Anoxybacteroides</taxon>
    </lineage>
</organism>
<dbReference type="PANTHER" id="PTHR43415">
    <property type="entry name" value="SPERMIDINE N(1)-ACETYLTRANSFERASE"/>
    <property type="match status" value="1"/>
</dbReference>
<protein>
    <submittedName>
        <fullName evidence="2">GNAT family N-acetyltransferase</fullName>
    </submittedName>
</protein>
<dbReference type="InterPro" id="IPR000182">
    <property type="entry name" value="GNAT_dom"/>
</dbReference>
<accession>A0ABD5IT78</accession>
<evidence type="ECO:0000313" key="2">
    <source>
        <dbReference type="EMBL" id="MED5051510.1"/>
    </source>
</evidence>
<dbReference type="AlphaFoldDB" id="A0ABD5IT78"/>
<dbReference type="Gene3D" id="3.40.630.30">
    <property type="match status" value="1"/>
</dbReference>
<name>A0ABD5IT78_9BACL</name>
<dbReference type="Proteomes" id="UP001339962">
    <property type="component" value="Unassembled WGS sequence"/>
</dbReference>
<dbReference type="PROSITE" id="PS51186">
    <property type="entry name" value="GNAT"/>
    <property type="match status" value="1"/>
</dbReference>
<dbReference type="InterPro" id="IPR016181">
    <property type="entry name" value="Acyl_CoA_acyltransferase"/>
</dbReference>
<dbReference type="EMBL" id="JARTLI010000007">
    <property type="protein sequence ID" value="MED5051510.1"/>
    <property type="molecule type" value="Genomic_DNA"/>
</dbReference>
<dbReference type="PANTHER" id="PTHR43415:SF3">
    <property type="entry name" value="GNAT-FAMILY ACETYLTRANSFERASE"/>
    <property type="match status" value="1"/>
</dbReference>
<dbReference type="CDD" id="cd04301">
    <property type="entry name" value="NAT_SF"/>
    <property type="match status" value="1"/>
</dbReference>
<evidence type="ECO:0000313" key="3">
    <source>
        <dbReference type="Proteomes" id="UP001339962"/>
    </source>
</evidence>
<reference evidence="2 3" key="1">
    <citation type="submission" date="2023-03" db="EMBL/GenBank/DDBJ databases">
        <title>Bacillus Genome Sequencing.</title>
        <authorList>
            <person name="Dunlap C."/>
        </authorList>
    </citation>
    <scope>NUCLEOTIDE SEQUENCE [LARGE SCALE GENOMIC DNA]</scope>
    <source>
        <strain evidence="2 3">NRS-38</strain>
    </source>
</reference>
<comment type="caution">
    <text evidence="2">The sequence shown here is derived from an EMBL/GenBank/DDBJ whole genome shotgun (WGS) entry which is preliminary data.</text>
</comment>
<sequence length="166" mass="19032">MNIRQAKVDDAERLTALILQVERESAYLLFEAGERPLTVKEQRRQLEAIEHEENAAIFLAETEEGELIGYLVARGGRAKRNRHTVYIVVGLHASYRGKGIGTMLFTELERWARTKGIHRLELTVVTDNVPAISLYKKMGFVQEGIKRHSLKIDGQYVDEYYMAKLL</sequence>